<keyword evidence="2" id="KW-0732">Signal</keyword>
<protein>
    <submittedName>
        <fullName evidence="3">Lipoprotein Hlp</fullName>
    </submittedName>
</protein>
<name>A0A369ZHD4_HAEPH</name>
<dbReference type="EMBL" id="QEQD01000003">
    <property type="protein sequence ID" value="RDF04884.1"/>
    <property type="molecule type" value="Genomic_DNA"/>
</dbReference>
<dbReference type="RefSeq" id="WP_111312660.1">
    <property type="nucleotide sequence ID" value="NZ_JAPWBQ010000005.1"/>
</dbReference>
<comment type="caution">
    <text evidence="3">The sequence shown here is derived from an EMBL/GenBank/DDBJ whole genome shotgun (WGS) entry which is preliminary data.</text>
</comment>
<evidence type="ECO:0000313" key="3">
    <source>
        <dbReference type="EMBL" id="RDF04884.1"/>
    </source>
</evidence>
<feature type="compositionally biased region" description="Polar residues" evidence="1">
    <location>
        <begin position="38"/>
        <end position="50"/>
    </location>
</feature>
<feature type="region of interest" description="Disordered" evidence="1">
    <location>
        <begin position="33"/>
        <end position="65"/>
    </location>
</feature>
<feature type="compositionally biased region" description="Basic and acidic residues" evidence="1">
    <location>
        <begin position="51"/>
        <end position="63"/>
    </location>
</feature>
<keyword evidence="3" id="KW-0449">Lipoprotein</keyword>
<dbReference type="PROSITE" id="PS51257">
    <property type="entry name" value="PROKAR_LIPOPROTEIN"/>
    <property type="match status" value="1"/>
</dbReference>
<feature type="signal peptide" evidence="2">
    <location>
        <begin position="1"/>
        <end position="19"/>
    </location>
</feature>
<accession>A0A369ZHD4</accession>
<dbReference type="Proteomes" id="UP000253999">
    <property type="component" value="Unassembled WGS sequence"/>
</dbReference>
<evidence type="ECO:0000313" key="4">
    <source>
        <dbReference type="Proteomes" id="UP000253999"/>
    </source>
</evidence>
<dbReference type="STRING" id="735.B0185_04765"/>
<dbReference type="AlphaFoldDB" id="A0A369ZHD4"/>
<evidence type="ECO:0000256" key="1">
    <source>
        <dbReference type="SAM" id="MobiDB-lite"/>
    </source>
</evidence>
<proteinExistence type="predicted"/>
<sequence>MTKLKILSAIALLSVLLTACDKSTETTANVANTAPAVQTKTEQETAPSNQEKAEMKAEEKSAEVVDTGAEDYKKFREWQKAQEQGIENAITTEVEKLGDKAKDEKLLRDAMNRALLAQANVIKQSADTLQIADEKVKQLKEKSLEALSLGIQLMTEGEKVVHQPTEESHKIFSELQAKLDQVAKEGKILEEELIKKYEIVSEQNAESKSQPFKEEQK</sequence>
<feature type="chain" id="PRO_5017075051" evidence="2">
    <location>
        <begin position="20"/>
        <end position="217"/>
    </location>
</feature>
<organism evidence="3 4">
    <name type="scientific">Haemophilus parahaemolyticus</name>
    <dbReference type="NCBI Taxonomy" id="735"/>
    <lineage>
        <taxon>Bacteria</taxon>
        <taxon>Pseudomonadati</taxon>
        <taxon>Pseudomonadota</taxon>
        <taxon>Gammaproteobacteria</taxon>
        <taxon>Pasteurellales</taxon>
        <taxon>Pasteurellaceae</taxon>
        <taxon>Haemophilus</taxon>
    </lineage>
</organism>
<gene>
    <name evidence="3" type="ORF">DPV98_03510</name>
</gene>
<evidence type="ECO:0000256" key="2">
    <source>
        <dbReference type="SAM" id="SignalP"/>
    </source>
</evidence>
<reference evidence="3 4" key="1">
    <citation type="submission" date="2018-05" db="EMBL/GenBank/DDBJ databases">
        <title>Draft Genome Sequences for a Diverse set of 7 Haemophilus Species.</title>
        <authorList>
            <person name="Nichols M."/>
            <person name="Topaz N."/>
            <person name="Wang X."/>
            <person name="Wang X."/>
            <person name="Boxrud D."/>
        </authorList>
    </citation>
    <scope>NUCLEOTIDE SEQUENCE [LARGE SCALE GENOMIC DNA]</scope>
    <source>
        <strain evidence="3 4">C2010039593</strain>
    </source>
</reference>